<dbReference type="InterPro" id="IPR043145">
    <property type="entry name" value="Znf_ZZ_sf"/>
</dbReference>
<reference evidence="7" key="1">
    <citation type="submission" date="2023-10" db="EMBL/GenBank/DDBJ databases">
        <title>Genome assembly of Pristionchus species.</title>
        <authorList>
            <person name="Yoshida K."/>
            <person name="Sommer R.J."/>
        </authorList>
    </citation>
    <scope>NUCLEOTIDE SEQUENCE</scope>
    <source>
        <strain evidence="7">RS5133</strain>
    </source>
</reference>
<proteinExistence type="predicted"/>
<dbReference type="InterPro" id="IPR052260">
    <property type="entry name" value="Autophagy_Rcpt_SigReg"/>
</dbReference>
<keyword evidence="1" id="KW-0479">Metal-binding</keyword>
<evidence type="ECO:0000313" key="8">
    <source>
        <dbReference type="Proteomes" id="UP001432322"/>
    </source>
</evidence>
<dbReference type="PANTHER" id="PTHR15090">
    <property type="entry name" value="SEQUESTOSOME 1-RELATED"/>
    <property type="match status" value="1"/>
</dbReference>
<dbReference type="SMART" id="SM00291">
    <property type="entry name" value="ZnF_ZZ"/>
    <property type="match status" value="1"/>
</dbReference>
<evidence type="ECO:0000256" key="4">
    <source>
        <dbReference type="SAM" id="Coils"/>
    </source>
</evidence>
<organism evidence="7 8">
    <name type="scientific">Pristionchus fissidentatus</name>
    <dbReference type="NCBI Taxonomy" id="1538716"/>
    <lineage>
        <taxon>Eukaryota</taxon>
        <taxon>Metazoa</taxon>
        <taxon>Ecdysozoa</taxon>
        <taxon>Nematoda</taxon>
        <taxon>Chromadorea</taxon>
        <taxon>Rhabditida</taxon>
        <taxon>Rhabditina</taxon>
        <taxon>Diplogasteromorpha</taxon>
        <taxon>Diplogasteroidea</taxon>
        <taxon>Neodiplogasteridae</taxon>
        <taxon>Pristionchus</taxon>
    </lineage>
</organism>
<dbReference type="Gene3D" id="3.30.60.90">
    <property type="match status" value="1"/>
</dbReference>
<feature type="region of interest" description="Disordered" evidence="5">
    <location>
        <begin position="636"/>
        <end position="723"/>
    </location>
</feature>
<keyword evidence="3" id="KW-0862">Zinc</keyword>
<accession>A0AAV5UVQ2</accession>
<feature type="compositionally biased region" description="Basic and acidic residues" evidence="5">
    <location>
        <begin position="711"/>
        <end position="723"/>
    </location>
</feature>
<feature type="compositionally biased region" description="Low complexity" evidence="5">
    <location>
        <begin position="668"/>
        <end position="681"/>
    </location>
</feature>
<dbReference type="Proteomes" id="UP001432322">
    <property type="component" value="Unassembled WGS sequence"/>
</dbReference>
<evidence type="ECO:0000313" key="7">
    <source>
        <dbReference type="EMBL" id="GMT10298.1"/>
    </source>
</evidence>
<dbReference type="EMBL" id="BTSY01000001">
    <property type="protein sequence ID" value="GMT10298.1"/>
    <property type="molecule type" value="Genomic_DNA"/>
</dbReference>
<feature type="region of interest" description="Disordered" evidence="5">
    <location>
        <begin position="1018"/>
        <end position="1052"/>
    </location>
</feature>
<name>A0AAV5UVQ2_9BILA</name>
<feature type="compositionally biased region" description="Basic and acidic residues" evidence="5">
    <location>
        <begin position="636"/>
        <end position="667"/>
    </location>
</feature>
<dbReference type="Gene3D" id="3.10.20.90">
    <property type="entry name" value="Phosphatidylinositol 3-kinase Catalytic Subunit, Chain A, domain 1"/>
    <property type="match status" value="1"/>
</dbReference>
<feature type="compositionally biased region" description="Basic and acidic residues" evidence="5">
    <location>
        <begin position="593"/>
        <end position="602"/>
    </location>
</feature>
<keyword evidence="4" id="KW-0175">Coiled coil</keyword>
<feature type="region of interest" description="Disordered" evidence="5">
    <location>
        <begin position="577"/>
        <end position="604"/>
    </location>
</feature>
<evidence type="ECO:0000256" key="5">
    <source>
        <dbReference type="SAM" id="MobiDB-lite"/>
    </source>
</evidence>
<keyword evidence="2" id="KW-0863">Zinc-finger</keyword>
<dbReference type="InterPro" id="IPR000433">
    <property type="entry name" value="Znf_ZZ"/>
</dbReference>
<dbReference type="CDD" id="cd02340">
    <property type="entry name" value="ZZ_NBR1_like"/>
    <property type="match status" value="1"/>
</dbReference>
<evidence type="ECO:0000256" key="2">
    <source>
        <dbReference type="ARBA" id="ARBA00022771"/>
    </source>
</evidence>
<dbReference type="AlphaFoldDB" id="A0AAV5UVQ2"/>
<dbReference type="CDD" id="cd05992">
    <property type="entry name" value="PB1"/>
    <property type="match status" value="1"/>
</dbReference>
<dbReference type="SUPFAM" id="SSF54277">
    <property type="entry name" value="CAD &amp; PB1 domains"/>
    <property type="match status" value="1"/>
</dbReference>
<feature type="domain" description="ZZ-type" evidence="6">
    <location>
        <begin position="287"/>
        <end position="333"/>
    </location>
</feature>
<dbReference type="SUPFAM" id="SSF57850">
    <property type="entry name" value="RING/U-box"/>
    <property type="match status" value="1"/>
</dbReference>
<dbReference type="Pfam" id="PF00569">
    <property type="entry name" value="ZZ"/>
    <property type="match status" value="1"/>
</dbReference>
<sequence length="1089" mass="125637">MDHSKKTLDVNEWMAKASDVVKTVEELVANNVPDIMTQSTFDPQYHEVISSEVALLGFRNARHFCESFPEKFKINAQTGVISLQPNHPLYKKNWSKEKRMAHNNIPQYPAVPFGIQQIPQIPQIPQILPIHQRILDPASSALLVNYNPIPPSQVNQLKTQAAQTTQKTKMADKLHFKITHSGETRRFALSALEDDLLSALKIRVLKITGTEDVALFWRDDESLIVLENDDDIAAAIDYAQSQGISQNRLPCVNLETSIGVEKEEKEKAKIEGPSREELEKESIEAFNGFAFVCDECDCYLAPSNGGRYKCTVCENYDLCAACVAKDVHYNHALVRLINSDTSLPISNVAGGQVSMKLKDQPRCTPIFVVKSSQDPLKSVDNVIIDVIDSLGKHVGRKMVDTAEWFRKESEKMQQRKEEAELEEQKMMEELIRRENERIETEKKRKSDHVENVEKRNMERVRLQFEKVQLLEKDKEADLAERESNFAAAVDMKALQIEKDRRLAQELMQQAKIEKHRAKKEYKMAAKQLKSDWRQKKREHNEKLGGGRFKRLHGGYSADDRMADEMMDEAFLASLDDYDNKTEGEASDPSDVEIIEKPEEKNDSVVSDLVVLDSEPVQPAQPTQPASMLEKLQQEHEQLMKEQAAHAAEVLRHKKEEMEQKEKQKMEETLQMQQQQSQSETLNNPFRQQPSVLPGVPIVGSQQSRMYPTLPEEQRREERDVRFDDMNGRRDLRRDEELRERNERDGAYRRNEREGSYGRSRDDYASERRGRGFGYEDDRTFWRFGSDRGFGRGPAYDPMAMFGYPSFRRDRGAEDLERQARQTRNEREDRWRKEHDKKADAPCEWETLVPVHMELNVMQEIELIPHHEDRMQKLAQYTNHLSNNLNKRMHHGTVFGRYVESFKRGVTEEEMINKIALDLSRRLRNMEEIIAHSRNTGMVRNRIYELQSEISRVAMAKPHSMKHAHVARSLHKILLTGQFTIPTGPLVNLGRGMNFVYDQARGLANQAKSMQALQETYFPAFNPRDSDPSPSSPPSAPSAPTDEKEKPLDGNQQKLFDELYNTGMFEDYEKMTKVCRTARDLNDAIDMMLQ</sequence>
<evidence type="ECO:0000256" key="3">
    <source>
        <dbReference type="ARBA" id="ARBA00022833"/>
    </source>
</evidence>
<feature type="region of interest" description="Disordered" evidence="5">
    <location>
        <begin position="812"/>
        <end position="835"/>
    </location>
</feature>
<feature type="coiled-coil region" evidence="4">
    <location>
        <begin position="493"/>
        <end position="527"/>
    </location>
</feature>
<dbReference type="PANTHER" id="PTHR15090:SF8">
    <property type="entry name" value="ZZ-TYPE ZINC FINGER-CONTAINING PROTEIN"/>
    <property type="match status" value="1"/>
</dbReference>
<comment type="caution">
    <text evidence="7">The sequence shown here is derived from an EMBL/GenBank/DDBJ whole genome shotgun (WGS) entry which is preliminary data.</text>
</comment>
<gene>
    <name evidence="7" type="ORF">PFISCL1PPCAC_1595</name>
</gene>
<protein>
    <recommendedName>
        <fullName evidence="6">ZZ-type domain-containing protein</fullName>
    </recommendedName>
</protein>
<feature type="region of interest" description="Disordered" evidence="5">
    <location>
        <begin position="738"/>
        <end position="769"/>
    </location>
</feature>
<evidence type="ECO:0000259" key="6">
    <source>
        <dbReference type="SMART" id="SM00291"/>
    </source>
</evidence>
<feature type="compositionally biased region" description="Basic and acidic residues" evidence="5">
    <location>
        <begin position="527"/>
        <end position="544"/>
    </location>
</feature>
<evidence type="ECO:0000256" key="1">
    <source>
        <dbReference type="ARBA" id="ARBA00022723"/>
    </source>
</evidence>
<feature type="region of interest" description="Disordered" evidence="5">
    <location>
        <begin position="527"/>
        <end position="554"/>
    </location>
</feature>
<keyword evidence="8" id="KW-1185">Reference proteome</keyword>
<feature type="coiled-coil region" evidence="4">
    <location>
        <begin position="402"/>
        <end position="455"/>
    </location>
</feature>
<dbReference type="GO" id="GO:0008270">
    <property type="term" value="F:zinc ion binding"/>
    <property type="evidence" value="ECO:0007669"/>
    <property type="project" value="UniProtKB-KW"/>
</dbReference>